<dbReference type="EMBL" id="CP016268">
    <property type="protein sequence ID" value="ANO52802.1"/>
    <property type="molecule type" value="Genomic_DNA"/>
</dbReference>
<name>A0A193LJX0_9GAMM</name>
<dbReference type="RefSeq" id="WP_068618485.1">
    <property type="nucleotide sequence ID" value="NZ_CP016268.1"/>
</dbReference>
<dbReference type="STRING" id="1548547.BA177_17850"/>
<dbReference type="InterPro" id="IPR013830">
    <property type="entry name" value="SGNH_hydro"/>
</dbReference>
<feature type="chain" id="PRO_5008260355" evidence="1">
    <location>
        <begin position="19"/>
        <end position="215"/>
    </location>
</feature>
<evidence type="ECO:0000313" key="4">
    <source>
        <dbReference type="Proteomes" id="UP000092695"/>
    </source>
</evidence>
<gene>
    <name evidence="3" type="ORF">BA177_17850</name>
</gene>
<feature type="domain" description="SGNH hydrolase-type esterase" evidence="2">
    <location>
        <begin position="27"/>
        <end position="184"/>
    </location>
</feature>
<dbReference type="SUPFAM" id="SSF52266">
    <property type="entry name" value="SGNH hydrolase"/>
    <property type="match status" value="1"/>
</dbReference>
<dbReference type="CDD" id="cd01822">
    <property type="entry name" value="Lysophospholipase_L1_like"/>
    <property type="match status" value="1"/>
</dbReference>
<dbReference type="InterPro" id="IPR036514">
    <property type="entry name" value="SGNH_hydro_sf"/>
</dbReference>
<feature type="signal peptide" evidence="1">
    <location>
        <begin position="1"/>
        <end position="18"/>
    </location>
</feature>
<keyword evidence="4" id="KW-1185">Reference proteome</keyword>
<dbReference type="PANTHER" id="PTHR30383:SF24">
    <property type="entry name" value="THIOESTERASE 1_PROTEASE 1_LYSOPHOSPHOLIPASE L1"/>
    <property type="match status" value="1"/>
</dbReference>
<dbReference type="Proteomes" id="UP000092695">
    <property type="component" value="Chromosome"/>
</dbReference>
<dbReference type="PANTHER" id="PTHR30383">
    <property type="entry name" value="THIOESTERASE 1/PROTEASE 1/LYSOPHOSPHOLIPASE L1"/>
    <property type="match status" value="1"/>
</dbReference>
<dbReference type="Pfam" id="PF13472">
    <property type="entry name" value="Lipase_GDSL_2"/>
    <property type="match status" value="1"/>
</dbReference>
<reference evidence="3 4" key="1">
    <citation type="submission" date="2016-06" db="EMBL/GenBank/DDBJ databases">
        <title>Complete genome sequence of a deep-branching marine Gamma Proteobacterium Woeseia oceani type strain XK5.</title>
        <authorList>
            <person name="Mu D."/>
            <person name="Du Z."/>
        </authorList>
    </citation>
    <scope>NUCLEOTIDE SEQUENCE [LARGE SCALE GENOMIC DNA]</scope>
    <source>
        <strain evidence="3 4">XK5</strain>
    </source>
</reference>
<sequence length="215" mass="23254">MRKILSLLLLLVAADGYATDSPVVMIVGDSLSAGYGIDVDQSWAALLQSRLREQGYEHRVVNASISGETSEGGAVRIKSELETHAPAVVVLELGGNDGLRGFPPARLKSNLASMIEASQSANAEVVLLGIRIPSNYGPRYTQSFEKVYRDLAEEYSLPWIEFFMQGVALDESLMQDDGIHPNASAQPILLDNAWPVIEQALNTDPKEMSGQPAAN</sequence>
<evidence type="ECO:0000259" key="2">
    <source>
        <dbReference type="Pfam" id="PF13472"/>
    </source>
</evidence>
<dbReference type="Gene3D" id="3.40.50.1110">
    <property type="entry name" value="SGNH hydrolase"/>
    <property type="match status" value="1"/>
</dbReference>
<dbReference type="AlphaFoldDB" id="A0A193LJX0"/>
<protein>
    <submittedName>
        <fullName evidence="3">Arylesterase</fullName>
    </submittedName>
</protein>
<keyword evidence="1" id="KW-0732">Signal</keyword>
<dbReference type="InterPro" id="IPR051532">
    <property type="entry name" value="Ester_Hydrolysis_Enzymes"/>
</dbReference>
<proteinExistence type="predicted"/>
<evidence type="ECO:0000313" key="3">
    <source>
        <dbReference type="EMBL" id="ANO52802.1"/>
    </source>
</evidence>
<dbReference type="KEGG" id="woc:BA177_17850"/>
<evidence type="ECO:0000256" key="1">
    <source>
        <dbReference type="SAM" id="SignalP"/>
    </source>
</evidence>
<organism evidence="3 4">
    <name type="scientific">Woeseia oceani</name>
    <dbReference type="NCBI Taxonomy" id="1548547"/>
    <lineage>
        <taxon>Bacteria</taxon>
        <taxon>Pseudomonadati</taxon>
        <taxon>Pseudomonadota</taxon>
        <taxon>Gammaproteobacteria</taxon>
        <taxon>Woeseiales</taxon>
        <taxon>Woeseiaceae</taxon>
        <taxon>Woeseia</taxon>
    </lineage>
</organism>
<accession>A0A193LJX0</accession>
<dbReference type="GO" id="GO:0004622">
    <property type="term" value="F:phosphatidylcholine lysophospholipase activity"/>
    <property type="evidence" value="ECO:0007669"/>
    <property type="project" value="TreeGrafter"/>
</dbReference>